<comment type="caution">
    <text evidence="2">The sequence shown here is derived from an EMBL/GenBank/DDBJ whole genome shotgun (WGS) entry which is preliminary data.</text>
</comment>
<feature type="signal peptide" evidence="1">
    <location>
        <begin position="1"/>
        <end position="18"/>
    </location>
</feature>
<dbReference type="AlphaFoldDB" id="A0A4R6UNA5"/>
<protein>
    <recommendedName>
        <fullName evidence="4">SnoaL-like protein</fullName>
    </recommendedName>
</protein>
<evidence type="ECO:0000313" key="2">
    <source>
        <dbReference type="EMBL" id="TDQ48282.1"/>
    </source>
</evidence>
<dbReference type="PROSITE" id="PS51257">
    <property type="entry name" value="PROKAR_LIPOPROTEIN"/>
    <property type="match status" value="1"/>
</dbReference>
<keyword evidence="3" id="KW-1185">Reference proteome</keyword>
<proteinExistence type="predicted"/>
<dbReference type="EMBL" id="SNYM01000007">
    <property type="protein sequence ID" value="TDQ48282.1"/>
    <property type="molecule type" value="Genomic_DNA"/>
</dbReference>
<evidence type="ECO:0000256" key="1">
    <source>
        <dbReference type="SAM" id="SignalP"/>
    </source>
</evidence>
<accession>A0A4R6UNA5</accession>
<sequence length="173" mass="19344">MVVVRLIALCFVASSCLAAGSTPEQTIEQLWQAFSHPPGVSADTQTLQTLFHPQAMVFGSRYRQQQPELRINNAQDFVASLQKVSEQGFYECEISRSVERQDRFAQVYSVVESRRDPKAPQADFVGVNSIQLYQTDKGWQILSLYYHVDPDLAARLSIANSGNCLSSDSPRTP</sequence>
<reference evidence="2 3" key="1">
    <citation type="submission" date="2019-03" db="EMBL/GenBank/DDBJ databases">
        <title>Genomic Encyclopedia of Type Strains, Phase IV (KMG-IV): sequencing the most valuable type-strain genomes for metagenomic binning, comparative biology and taxonomic classification.</title>
        <authorList>
            <person name="Goeker M."/>
        </authorList>
    </citation>
    <scope>NUCLEOTIDE SEQUENCE [LARGE SCALE GENOMIC DNA]</scope>
    <source>
        <strain evidence="2 3">DSM 103792</strain>
    </source>
</reference>
<dbReference type="SUPFAM" id="SSF54427">
    <property type="entry name" value="NTF2-like"/>
    <property type="match status" value="1"/>
</dbReference>
<name>A0A4R6UNA5_9GAMM</name>
<dbReference type="RefSeq" id="WP_133590032.1">
    <property type="nucleotide sequence ID" value="NZ_CP037953.1"/>
</dbReference>
<dbReference type="Gene3D" id="3.10.450.50">
    <property type="match status" value="1"/>
</dbReference>
<evidence type="ECO:0000313" key="3">
    <source>
        <dbReference type="Proteomes" id="UP000295375"/>
    </source>
</evidence>
<dbReference type="OrthoDB" id="8754772at2"/>
<feature type="chain" id="PRO_5020842030" description="SnoaL-like protein" evidence="1">
    <location>
        <begin position="19"/>
        <end position="173"/>
    </location>
</feature>
<dbReference type="InterPro" id="IPR032710">
    <property type="entry name" value="NTF2-like_dom_sf"/>
</dbReference>
<keyword evidence="1" id="KW-0732">Signal</keyword>
<evidence type="ECO:0008006" key="4">
    <source>
        <dbReference type="Google" id="ProtNLM"/>
    </source>
</evidence>
<dbReference type="Proteomes" id="UP000295375">
    <property type="component" value="Unassembled WGS sequence"/>
</dbReference>
<gene>
    <name evidence="2" type="ORF">EV696_10718</name>
</gene>
<organism evidence="2 3">
    <name type="scientific">Permianibacter aggregans</name>
    <dbReference type="NCBI Taxonomy" id="1510150"/>
    <lineage>
        <taxon>Bacteria</taxon>
        <taxon>Pseudomonadati</taxon>
        <taxon>Pseudomonadota</taxon>
        <taxon>Gammaproteobacteria</taxon>
        <taxon>Pseudomonadales</taxon>
        <taxon>Pseudomonadaceae</taxon>
        <taxon>Permianibacter</taxon>
    </lineage>
</organism>